<keyword evidence="2" id="KW-1185">Reference proteome</keyword>
<dbReference type="AlphaFoldDB" id="A0A9W6T3E0"/>
<dbReference type="EMBL" id="BSXN01001940">
    <property type="protein sequence ID" value="GME75036.1"/>
    <property type="molecule type" value="Genomic_DNA"/>
</dbReference>
<evidence type="ECO:0000313" key="2">
    <source>
        <dbReference type="Proteomes" id="UP001165120"/>
    </source>
</evidence>
<protein>
    <submittedName>
        <fullName evidence="1">Unnamed protein product</fullName>
    </submittedName>
</protein>
<accession>A0A9W6T3E0</accession>
<gene>
    <name evidence="1" type="ORF">Cboi02_000463100</name>
</gene>
<organism evidence="1 2">
    <name type="scientific">Candida boidinii</name>
    <name type="common">Yeast</name>
    <dbReference type="NCBI Taxonomy" id="5477"/>
    <lineage>
        <taxon>Eukaryota</taxon>
        <taxon>Fungi</taxon>
        <taxon>Dikarya</taxon>
        <taxon>Ascomycota</taxon>
        <taxon>Saccharomycotina</taxon>
        <taxon>Pichiomycetes</taxon>
        <taxon>Pichiales</taxon>
        <taxon>Pichiaceae</taxon>
        <taxon>Ogataea</taxon>
        <taxon>Ogataea/Candida clade</taxon>
    </lineage>
</organism>
<proteinExistence type="predicted"/>
<dbReference type="Proteomes" id="UP001165120">
    <property type="component" value="Unassembled WGS sequence"/>
</dbReference>
<comment type="caution">
    <text evidence="1">The sequence shown here is derived from an EMBL/GenBank/DDBJ whole genome shotgun (WGS) entry which is preliminary data.</text>
</comment>
<name>A0A9W6T3E0_CANBO</name>
<reference evidence="1" key="1">
    <citation type="submission" date="2023-04" db="EMBL/GenBank/DDBJ databases">
        <title>Candida boidinii NBRC 10035.</title>
        <authorList>
            <person name="Ichikawa N."/>
            <person name="Sato H."/>
            <person name="Tonouchi N."/>
        </authorList>
    </citation>
    <scope>NUCLEOTIDE SEQUENCE</scope>
    <source>
        <strain evidence="1">NBRC 10035</strain>
    </source>
</reference>
<evidence type="ECO:0000313" key="1">
    <source>
        <dbReference type="EMBL" id="GME75036.1"/>
    </source>
</evidence>
<sequence length="166" mass="18832">MNRAFVLSHPFINAISLREYFKYALKCGKLINSNKLKIQLTNNTSDVCEITVQNWLKAEVDSTELCGLLKQSHNLEYNSNSGSCASFINLDRSLNSSIFMKLLALDILSKAVFNNSAVETSESSPPLLYTFNSNLITSKYTFSEKIRFLSVRSNRYLKKSKYGMDN</sequence>